<proteinExistence type="predicted"/>
<reference evidence="2" key="1">
    <citation type="journal article" date="2023" name="Mol. Phylogenet. Evol.">
        <title>Genome-scale phylogeny and comparative genomics of the fungal order Sordariales.</title>
        <authorList>
            <person name="Hensen N."/>
            <person name="Bonometti L."/>
            <person name="Westerberg I."/>
            <person name="Brannstrom I.O."/>
            <person name="Guillou S."/>
            <person name="Cros-Aarteil S."/>
            <person name="Calhoun S."/>
            <person name="Haridas S."/>
            <person name="Kuo A."/>
            <person name="Mondo S."/>
            <person name="Pangilinan J."/>
            <person name="Riley R."/>
            <person name="LaButti K."/>
            <person name="Andreopoulos B."/>
            <person name="Lipzen A."/>
            <person name="Chen C."/>
            <person name="Yan M."/>
            <person name="Daum C."/>
            <person name="Ng V."/>
            <person name="Clum A."/>
            <person name="Steindorff A."/>
            <person name="Ohm R.A."/>
            <person name="Martin F."/>
            <person name="Silar P."/>
            <person name="Natvig D.O."/>
            <person name="Lalanne C."/>
            <person name="Gautier V."/>
            <person name="Ament-Velasquez S.L."/>
            <person name="Kruys A."/>
            <person name="Hutchinson M.I."/>
            <person name="Powell A.J."/>
            <person name="Barry K."/>
            <person name="Miller A.N."/>
            <person name="Grigoriev I.V."/>
            <person name="Debuchy R."/>
            <person name="Gladieux P."/>
            <person name="Hiltunen Thoren M."/>
            <person name="Johannesson H."/>
        </authorList>
    </citation>
    <scope>NUCLEOTIDE SEQUENCE</scope>
    <source>
        <strain evidence="2">CBS 958.72</strain>
    </source>
</reference>
<accession>A0AAE0JZP0</accession>
<dbReference type="EMBL" id="JAULSN010000007">
    <property type="protein sequence ID" value="KAK3367341.1"/>
    <property type="molecule type" value="Genomic_DNA"/>
</dbReference>
<dbReference type="Proteomes" id="UP001287356">
    <property type="component" value="Unassembled WGS sequence"/>
</dbReference>
<comment type="caution">
    <text evidence="2">The sequence shown here is derived from an EMBL/GenBank/DDBJ whole genome shotgun (WGS) entry which is preliminary data.</text>
</comment>
<protein>
    <submittedName>
        <fullName evidence="2">Uncharacterized protein</fullName>
    </submittedName>
</protein>
<evidence type="ECO:0000313" key="2">
    <source>
        <dbReference type="EMBL" id="KAK3367341.1"/>
    </source>
</evidence>
<name>A0AAE0JZP0_9PEZI</name>
<evidence type="ECO:0000256" key="1">
    <source>
        <dbReference type="SAM" id="MobiDB-lite"/>
    </source>
</evidence>
<evidence type="ECO:0000313" key="3">
    <source>
        <dbReference type="Proteomes" id="UP001287356"/>
    </source>
</evidence>
<reference evidence="2" key="2">
    <citation type="submission" date="2023-06" db="EMBL/GenBank/DDBJ databases">
        <authorList>
            <consortium name="Lawrence Berkeley National Laboratory"/>
            <person name="Haridas S."/>
            <person name="Hensen N."/>
            <person name="Bonometti L."/>
            <person name="Westerberg I."/>
            <person name="Brannstrom I.O."/>
            <person name="Guillou S."/>
            <person name="Cros-Aarteil S."/>
            <person name="Calhoun S."/>
            <person name="Kuo A."/>
            <person name="Mondo S."/>
            <person name="Pangilinan J."/>
            <person name="Riley R."/>
            <person name="Labutti K."/>
            <person name="Andreopoulos B."/>
            <person name="Lipzen A."/>
            <person name="Chen C."/>
            <person name="Yanf M."/>
            <person name="Daum C."/>
            <person name="Ng V."/>
            <person name="Clum A."/>
            <person name="Steindorff A."/>
            <person name="Ohm R."/>
            <person name="Martin F."/>
            <person name="Silar P."/>
            <person name="Natvig D."/>
            <person name="Lalanne C."/>
            <person name="Gautier V."/>
            <person name="Ament-Velasquez S.L."/>
            <person name="Kruys A."/>
            <person name="Hutchinson M.I."/>
            <person name="Powell A.J."/>
            <person name="Barry K."/>
            <person name="Miller A.N."/>
            <person name="Grigoriev I.V."/>
            <person name="Debuchy R."/>
            <person name="Gladieux P."/>
            <person name="Thoren M.H."/>
            <person name="Johannesson H."/>
        </authorList>
    </citation>
    <scope>NUCLEOTIDE SEQUENCE</scope>
    <source>
        <strain evidence="2">CBS 958.72</strain>
    </source>
</reference>
<feature type="region of interest" description="Disordered" evidence="1">
    <location>
        <begin position="1"/>
        <end position="35"/>
    </location>
</feature>
<organism evidence="2 3">
    <name type="scientific">Lasiosphaeria ovina</name>
    <dbReference type="NCBI Taxonomy" id="92902"/>
    <lineage>
        <taxon>Eukaryota</taxon>
        <taxon>Fungi</taxon>
        <taxon>Dikarya</taxon>
        <taxon>Ascomycota</taxon>
        <taxon>Pezizomycotina</taxon>
        <taxon>Sordariomycetes</taxon>
        <taxon>Sordariomycetidae</taxon>
        <taxon>Sordariales</taxon>
        <taxon>Lasiosphaeriaceae</taxon>
        <taxon>Lasiosphaeria</taxon>
    </lineage>
</organism>
<sequence>MSCLSVASGQMGKDLHRRLHRPVTRTVEAGSPRQTVGVSSHSLVARNAVKPVSGARQHGLLSACGCLGSHVVAAAASRECRGACVCPGHRISPGGVKLVSASAIRAHPLHWATLPAPYYYYLCFAQFFGLPANPLSIYPASQPATNTHVSTPTMSWRGVGGSCVISPVLVSPFIPFLWALASLPPPWSVDFAYACMSCLIGQCR</sequence>
<gene>
    <name evidence="2" type="ORF">B0T24DRAFT_388548</name>
</gene>
<keyword evidence="3" id="KW-1185">Reference proteome</keyword>
<dbReference type="AlphaFoldDB" id="A0AAE0JZP0"/>